<protein>
    <submittedName>
        <fullName evidence="2">Uncharacterized protein</fullName>
    </submittedName>
</protein>
<feature type="region of interest" description="Disordered" evidence="1">
    <location>
        <begin position="1"/>
        <end position="23"/>
    </location>
</feature>
<accession>A0A2P2QIF3</accession>
<sequence length="112" mass="12655">MTNYTEDAKAETEEQNSEGEELDDLRWDICKLQKAWEELKARILNEKSNLSRSNSNPSTKPYVSCALRNKWESRTKPKANAFDFSSEDEYGGAYTDEKSICENGSEEAGGST</sequence>
<dbReference type="AlphaFoldDB" id="A0A2P2QIF3"/>
<feature type="compositionally biased region" description="Basic and acidic residues" evidence="1">
    <location>
        <begin position="1"/>
        <end position="12"/>
    </location>
</feature>
<evidence type="ECO:0000313" key="2">
    <source>
        <dbReference type="EMBL" id="MBX66736.1"/>
    </source>
</evidence>
<dbReference type="EMBL" id="GGEC01086252">
    <property type="protein sequence ID" value="MBX66736.1"/>
    <property type="molecule type" value="Transcribed_RNA"/>
</dbReference>
<feature type="compositionally biased region" description="Acidic residues" evidence="1">
    <location>
        <begin position="13"/>
        <end position="23"/>
    </location>
</feature>
<reference evidence="2" key="1">
    <citation type="submission" date="2018-02" db="EMBL/GenBank/DDBJ databases">
        <title>Rhizophora mucronata_Transcriptome.</title>
        <authorList>
            <person name="Meera S.P."/>
            <person name="Sreeshan A."/>
            <person name="Augustine A."/>
        </authorList>
    </citation>
    <scope>NUCLEOTIDE SEQUENCE</scope>
    <source>
        <tissue evidence="2">Leaf</tissue>
    </source>
</reference>
<proteinExistence type="predicted"/>
<name>A0A2P2QIF3_RHIMU</name>
<organism evidence="2">
    <name type="scientific">Rhizophora mucronata</name>
    <name type="common">Asiatic mangrove</name>
    <dbReference type="NCBI Taxonomy" id="61149"/>
    <lineage>
        <taxon>Eukaryota</taxon>
        <taxon>Viridiplantae</taxon>
        <taxon>Streptophyta</taxon>
        <taxon>Embryophyta</taxon>
        <taxon>Tracheophyta</taxon>
        <taxon>Spermatophyta</taxon>
        <taxon>Magnoliopsida</taxon>
        <taxon>eudicotyledons</taxon>
        <taxon>Gunneridae</taxon>
        <taxon>Pentapetalae</taxon>
        <taxon>rosids</taxon>
        <taxon>fabids</taxon>
        <taxon>Malpighiales</taxon>
        <taxon>Rhizophoraceae</taxon>
        <taxon>Rhizophora</taxon>
    </lineage>
</organism>
<evidence type="ECO:0000256" key="1">
    <source>
        <dbReference type="SAM" id="MobiDB-lite"/>
    </source>
</evidence>